<dbReference type="SUPFAM" id="SSF53254">
    <property type="entry name" value="Phosphoglycerate mutase-like"/>
    <property type="match status" value="1"/>
</dbReference>
<dbReference type="NCBIfam" id="TIGR01258">
    <property type="entry name" value="pgm_1"/>
    <property type="match status" value="1"/>
</dbReference>
<feature type="binding site" evidence="5 7">
    <location>
        <begin position="11"/>
        <end position="18"/>
    </location>
    <ligand>
        <name>substrate</name>
    </ligand>
</feature>
<evidence type="ECO:0000313" key="9">
    <source>
        <dbReference type="EMBL" id="RUQ99011.1"/>
    </source>
</evidence>
<evidence type="ECO:0000256" key="1">
    <source>
        <dbReference type="ARBA" id="ARBA00006717"/>
    </source>
</evidence>
<sequence length="249" mass="27377">MSEPYTLVLLRHGNSDWNQKNLFTGWVDVRLSDQGVEEAKRAGELLADAGIEADVLYTSVLTRAIQTANLALDVADRAWIPVKRSWRLNERHYGALQGKDKAQTLAEYGQEQFMTWRRSFDVPPPPIDPGDEYSQAHDPRYVGIDGPVPDTECLKDVIDRMLPYWESDITVDLAAGRTVLVTAHGNSLRALVKHLDGISDEEISELNIPTGIPLVYKLDADFRPLGPGEYLDPAAAAAGAAAVAAQGKK</sequence>
<dbReference type="EMBL" id="RZGZ01000003">
    <property type="protein sequence ID" value="RUQ99011.1"/>
    <property type="molecule type" value="Genomic_DNA"/>
</dbReference>
<dbReference type="PANTHER" id="PTHR11931">
    <property type="entry name" value="PHOSPHOGLYCERATE MUTASE"/>
    <property type="match status" value="1"/>
</dbReference>
<dbReference type="HAMAP" id="MF_01039">
    <property type="entry name" value="PGAM_GpmA"/>
    <property type="match status" value="1"/>
</dbReference>
<keyword evidence="10" id="KW-1185">Reference proteome</keyword>
<evidence type="ECO:0000256" key="4">
    <source>
        <dbReference type="ARBA" id="ARBA00023235"/>
    </source>
</evidence>
<evidence type="ECO:0000256" key="2">
    <source>
        <dbReference type="ARBA" id="ARBA00022432"/>
    </source>
</evidence>
<feature type="binding site" evidence="5 7">
    <location>
        <begin position="117"/>
        <end position="118"/>
    </location>
    <ligand>
        <name>substrate</name>
    </ligand>
</feature>
<dbReference type="Gene3D" id="3.40.50.1240">
    <property type="entry name" value="Phosphoglycerate mutase-like"/>
    <property type="match status" value="1"/>
</dbReference>
<organism evidence="9 10">
    <name type="scientific">Labedella endophytica</name>
    <dbReference type="NCBI Taxonomy" id="1523160"/>
    <lineage>
        <taxon>Bacteria</taxon>
        <taxon>Bacillati</taxon>
        <taxon>Actinomycetota</taxon>
        <taxon>Actinomycetes</taxon>
        <taxon>Micrococcales</taxon>
        <taxon>Microbacteriaceae</taxon>
        <taxon>Labedella</taxon>
    </lineage>
</organism>
<dbReference type="UniPathway" id="UPA00109">
    <property type="reaction ID" value="UER00186"/>
</dbReference>
<keyword evidence="2 5" id="KW-0312">Gluconeogenesis</keyword>
<dbReference type="InterPro" id="IPR005952">
    <property type="entry name" value="Phosphogly_mut1"/>
</dbReference>
<dbReference type="InterPro" id="IPR029033">
    <property type="entry name" value="His_PPase_superfam"/>
</dbReference>
<dbReference type="GO" id="GO:0006094">
    <property type="term" value="P:gluconeogenesis"/>
    <property type="evidence" value="ECO:0007669"/>
    <property type="project" value="UniProtKB-UniRule"/>
</dbReference>
<dbReference type="Proteomes" id="UP000274909">
    <property type="component" value="Unassembled WGS sequence"/>
</dbReference>
<dbReference type="SMART" id="SM00855">
    <property type="entry name" value="PGAM"/>
    <property type="match status" value="1"/>
</dbReference>
<comment type="function">
    <text evidence="5">Catalyzes the interconversion of 2-phosphoglycerate and 3-phosphoglycerate.</text>
</comment>
<feature type="site" description="Transition state stabilizer" evidence="5 8">
    <location>
        <position position="184"/>
    </location>
</feature>
<dbReference type="FunFam" id="3.40.50.1240:FF:000012">
    <property type="entry name" value="Phosphoglycerate mutase 1"/>
    <property type="match status" value="1"/>
</dbReference>
<evidence type="ECO:0000256" key="6">
    <source>
        <dbReference type="PIRSR" id="PIRSR613078-1"/>
    </source>
</evidence>
<dbReference type="RefSeq" id="WP_127050576.1">
    <property type="nucleotide sequence ID" value="NZ_RZGZ01000003.1"/>
</dbReference>
<dbReference type="OrthoDB" id="9781415at2"/>
<feature type="binding site" evidence="5 7">
    <location>
        <begin position="24"/>
        <end position="25"/>
    </location>
    <ligand>
        <name>substrate</name>
    </ligand>
</feature>
<feature type="active site" description="Tele-phosphohistidine intermediate" evidence="5 6">
    <location>
        <position position="12"/>
    </location>
</feature>
<feature type="binding site" evidence="5 7">
    <location>
        <begin position="185"/>
        <end position="186"/>
    </location>
    <ligand>
        <name>substrate</name>
    </ligand>
</feature>
<protein>
    <recommendedName>
        <fullName evidence="5">2,3-bisphosphoglycerate-dependent phosphoglycerate mutase</fullName>
        <shortName evidence="5">BPG-dependent PGAM</shortName>
        <shortName evidence="5">PGAM</shortName>
        <shortName evidence="5">Phosphoglyceromutase</shortName>
        <shortName evidence="5">dPGM</shortName>
        <ecNumber evidence="5">5.4.2.11</ecNumber>
    </recommendedName>
</protein>
<dbReference type="EC" id="5.4.2.11" evidence="5"/>
<evidence type="ECO:0000256" key="5">
    <source>
        <dbReference type="HAMAP-Rule" id="MF_01039"/>
    </source>
</evidence>
<dbReference type="AlphaFoldDB" id="A0A3S0VEN7"/>
<evidence type="ECO:0000313" key="10">
    <source>
        <dbReference type="Proteomes" id="UP000274909"/>
    </source>
</evidence>
<dbReference type="GO" id="GO:0004619">
    <property type="term" value="F:phosphoglycerate mutase activity"/>
    <property type="evidence" value="ECO:0007669"/>
    <property type="project" value="UniProtKB-UniRule"/>
</dbReference>
<dbReference type="InterPro" id="IPR013078">
    <property type="entry name" value="His_Pase_superF_clade-1"/>
</dbReference>
<dbReference type="NCBIfam" id="NF010713">
    <property type="entry name" value="PRK14115.1"/>
    <property type="match status" value="1"/>
</dbReference>
<feature type="binding site" evidence="5 7">
    <location>
        <position position="101"/>
    </location>
    <ligand>
        <name>substrate</name>
    </ligand>
</feature>
<feature type="binding site" evidence="5 7">
    <location>
        <begin position="90"/>
        <end position="93"/>
    </location>
    <ligand>
        <name>substrate</name>
    </ligand>
</feature>
<comment type="pathway">
    <text evidence="5">Carbohydrate degradation; glycolysis; pyruvate from D-glyceraldehyde 3-phosphate: step 3/5.</text>
</comment>
<feature type="binding site" evidence="5 7">
    <location>
        <position position="63"/>
    </location>
    <ligand>
        <name>substrate</name>
    </ligand>
</feature>
<proteinExistence type="inferred from homology"/>
<comment type="similarity">
    <text evidence="1 5">Belongs to the phosphoglycerate mutase family. BPG-dependent PGAM subfamily.</text>
</comment>
<dbReference type="Pfam" id="PF00300">
    <property type="entry name" value="His_Phos_1"/>
    <property type="match status" value="2"/>
</dbReference>
<feature type="active site" description="Proton donor/acceptor" evidence="5 6">
    <location>
        <position position="90"/>
    </location>
</feature>
<dbReference type="NCBIfam" id="NF010718">
    <property type="entry name" value="PRK14120.1"/>
    <property type="match status" value="1"/>
</dbReference>
<comment type="caution">
    <text evidence="9">The sequence shown here is derived from an EMBL/GenBank/DDBJ whole genome shotgun (WGS) entry which is preliminary data.</text>
</comment>
<comment type="catalytic activity">
    <reaction evidence="5">
        <text>(2R)-2-phosphoglycerate = (2R)-3-phosphoglycerate</text>
        <dbReference type="Rhea" id="RHEA:15901"/>
        <dbReference type="ChEBI" id="CHEBI:58272"/>
        <dbReference type="ChEBI" id="CHEBI:58289"/>
        <dbReference type="EC" id="5.4.2.11"/>
    </reaction>
</comment>
<keyword evidence="3 5" id="KW-0324">Glycolysis</keyword>
<evidence type="ECO:0000256" key="7">
    <source>
        <dbReference type="PIRSR" id="PIRSR613078-2"/>
    </source>
</evidence>
<reference evidence="9 10" key="1">
    <citation type="submission" date="2018-12" db="EMBL/GenBank/DDBJ databases">
        <authorList>
            <person name="Li F."/>
        </authorList>
    </citation>
    <scope>NUCLEOTIDE SEQUENCE [LARGE SCALE GENOMIC DNA]</scope>
    <source>
        <strain evidence="9 10">EGI 6500705</strain>
    </source>
</reference>
<accession>A0A3S0VEN7</accession>
<evidence type="ECO:0000256" key="3">
    <source>
        <dbReference type="ARBA" id="ARBA00023152"/>
    </source>
</evidence>
<gene>
    <name evidence="5" type="primary">gpmA</name>
    <name evidence="9" type="ORF">ELQ94_11865</name>
</gene>
<dbReference type="CDD" id="cd07067">
    <property type="entry name" value="HP_PGM_like"/>
    <property type="match status" value="1"/>
</dbReference>
<keyword evidence="4 5" id="KW-0413">Isomerase</keyword>
<evidence type="ECO:0000256" key="8">
    <source>
        <dbReference type="PIRSR" id="PIRSR613078-3"/>
    </source>
</evidence>
<name>A0A3S0VEN7_9MICO</name>
<dbReference type="PIRSF" id="PIRSF000709">
    <property type="entry name" value="6PFK_2-Ptase"/>
    <property type="match status" value="1"/>
</dbReference>
<dbReference type="GO" id="GO:0006096">
    <property type="term" value="P:glycolytic process"/>
    <property type="evidence" value="ECO:0007669"/>
    <property type="project" value="UniProtKB-UniRule"/>
</dbReference>